<reference evidence="1" key="2">
    <citation type="submission" date="2005-06" db="EMBL/GenBank/DDBJ databases">
        <title>DNA sequences of macaque genes expressed in brain or testis and its evolutionary implications.</title>
        <authorList>
            <consortium name="International consortium for macaque cDNA sequencing and analysis"/>
        </authorList>
    </citation>
    <scope>NUCLEOTIDE SEQUENCE</scope>
</reference>
<dbReference type="EMBL" id="AB179397">
    <property type="protein sequence ID" value="BAE02448.1"/>
    <property type="molecule type" value="mRNA"/>
</dbReference>
<proteinExistence type="evidence at transcript level"/>
<accession>Q4R370</accession>
<name>Q4R370_MACFA</name>
<dbReference type="VEuPathDB" id="HostDB:ENSMFAG00000019310"/>
<sequence>MTAAVPEGFIARTHYIQDGRAVSVLLGGNVAKFIFAGVGGKPKNNNKKNALTEFSSTLKKKLVIFFKGTFNTQNC</sequence>
<reference evidence="1" key="1">
    <citation type="journal article" date="2005" name="Mol. Biol. Evol.">
        <title>Substitution rate and structural divergence of 5'UTR evolution: comparative analysis between human and cynomolgus monkey cDNAs.</title>
        <authorList>
            <person name="Osada N."/>
            <person name="Hirata M."/>
            <person name="Tanuma R."/>
            <person name="Kusuda J."/>
            <person name="Hida M."/>
            <person name="Suzuki Y."/>
            <person name="Sugano S."/>
            <person name="Gojobori T."/>
            <person name="Shen C.K."/>
            <person name="Wu C.I."/>
            <person name="Hashimoto K."/>
        </authorList>
    </citation>
    <scope>NUCLEOTIDE SEQUENCE</scope>
</reference>
<protein>
    <submittedName>
        <fullName evidence="1">Testis cDNA clone: QtsA-19173</fullName>
    </submittedName>
</protein>
<dbReference type="AlphaFoldDB" id="Q4R370"/>
<evidence type="ECO:0000313" key="1">
    <source>
        <dbReference type="EMBL" id="BAE02448.1"/>
    </source>
</evidence>
<organism evidence="1">
    <name type="scientific">Macaca fascicularis</name>
    <name type="common">Crab-eating macaque</name>
    <name type="synonym">Cynomolgus monkey</name>
    <dbReference type="NCBI Taxonomy" id="9541"/>
    <lineage>
        <taxon>Eukaryota</taxon>
        <taxon>Metazoa</taxon>
        <taxon>Chordata</taxon>
        <taxon>Craniata</taxon>
        <taxon>Vertebrata</taxon>
        <taxon>Euteleostomi</taxon>
        <taxon>Mammalia</taxon>
        <taxon>Eutheria</taxon>
        <taxon>Euarchontoglires</taxon>
        <taxon>Primates</taxon>
        <taxon>Haplorrhini</taxon>
        <taxon>Catarrhini</taxon>
        <taxon>Cercopithecidae</taxon>
        <taxon>Cercopithecinae</taxon>
        <taxon>Macaca</taxon>
    </lineage>
</organism>
<dbReference type="OMA" id="TFNTQNC"/>